<comment type="caution">
    <text evidence="2">The sequence shown here is derived from an EMBL/GenBank/DDBJ whole genome shotgun (WGS) entry which is preliminary data.</text>
</comment>
<feature type="compositionally biased region" description="Basic residues" evidence="1">
    <location>
        <begin position="1"/>
        <end position="20"/>
    </location>
</feature>
<feature type="region of interest" description="Disordered" evidence="1">
    <location>
        <begin position="112"/>
        <end position="135"/>
    </location>
</feature>
<evidence type="ECO:0000313" key="2">
    <source>
        <dbReference type="EMBL" id="PNS13864.1"/>
    </source>
</evidence>
<proteinExistence type="predicted"/>
<dbReference type="STRING" id="2082308.A0A2K1QFJ1"/>
<dbReference type="OrthoDB" id="5395390at2759"/>
<protein>
    <recommendedName>
        <fullName evidence="4">F-box domain-containing protein</fullName>
    </recommendedName>
</protein>
<feature type="compositionally biased region" description="Acidic residues" evidence="1">
    <location>
        <begin position="692"/>
        <end position="714"/>
    </location>
</feature>
<dbReference type="InParanoid" id="A0A2K1QFJ1"/>
<accession>A0A2K1QFJ1</accession>
<reference evidence="2 3" key="1">
    <citation type="submission" date="2017-06" db="EMBL/GenBank/DDBJ databases">
        <title>Draft genome sequence of a variant of Elsinoe murrayae.</title>
        <authorList>
            <person name="Cheng Q."/>
        </authorList>
    </citation>
    <scope>NUCLEOTIDE SEQUENCE [LARGE SCALE GENOMIC DNA]</scope>
    <source>
        <strain evidence="2 3">CQ-2017a</strain>
    </source>
</reference>
<feature type="compositionally biased region" description="Basic residues" evidence="1">
    <location>
        <begin position="78"/>
        <end position="89"/>
    </location>
</feature>
<dbReference type="Gene3D" id="3.80.10.10">
    <property type="entry name" value="Ribonuclease Inhibitor"/>
    <property type="match status" value="1"/>
</dbReference>
<dbReference type="EMBL" id="NKHZ01000089">
    <property type="protein sequence ID" value="PNS13864.1"/>
    <property type="molecule type" value="Genomic_DNA"/>
</dbReference>
<feature type="compositionally biased region" description="Basic and acidic residues" evidence="1">
    <location>
        <begin position="672"/>
        <end position="691"/>
    </location>
</feature>
<dbReference type="SUPFAM" id="SSF52047">
    <property type="entry name" value="RNI-like"/>
    <property type="match status" value="1"/>
</dbReference>
<dbReference type="InterPro" id="IPR032675">
    <property type="entry name" value="LRR_dom_sf"/>
</dbReference>
<evidence type="ECO:0000313" key="3">
    <source>
        <dbReference type="Proteomes" id="UP000243797"/>
    </source>
</evidence>
<feature type="compositionally biased region" description="Basic residues" evidence="1">
    <location>
        <begin position="45"/>
        <end position="56"/>
    </location>
</feature>
<keyword evidence="3" id="KW-1185">Reference proteome</keyword>
<feature type="compositionally biased region" description="Basic and acidic residues" evidence="1">
    <location>
        <begin position="598"/>
        <end position="609"/>
    </location>
</feature>
<name>A0A2K1QFJ1_9PEZI</name>
<feature type="region of interest" description="Disordered" evidence="1">
    <location>
        <begin position="565"/>
        <end position="584"/>
    </location>
</feature>
<gene>
    <name evidence="2" type="ORF">CAC42_1355</name>
</gene>
<feature type="compositionally biased region" description="Basic residues" evidence="1">
    <location>
        <begin position="112"/>
        <end position="122"/>
    </location>
</feature>
<dbReference type="Proteomes" id="UP000243797">
    <property type="component" value="Unassembled WGS sequence"/>
</dbReference>
<evidence type="ECO:0008006" key="4">
    <source>
        <dbReference type="Google" id="ProtNLM"/>
    </source>
</evidence>
<sequence>MSDASRKRRSARQAQTRKRSIYAELDSDDDFDFSDDYSGSDHPAKKLKSQSTRTRRARDGSVDEGPSNATPPSASRPQSKRPSRPRRSQRNTTVSENVMNVVASRVGRPRGKIMKRQRKLRAPKSSIRTSGPVKEIPTDGHIPAWQTLPYEILLQIFTFSYTADTHTWLLRTARSVCKAFSEPALTAFYQHPRLPTSSHLEQMHALAQFQDSQGWINYKVKVRKLELDIHAFVNRKDEDESFELASLISKLPKLEEVLITSVQDKPPYRRHALPRWKYPASLFDALENTERQLRSWRWNWLFVKQTNQAPRLYDFMCKYHQSSAFQNVKHLEISDHPEFVTSAADQAHQEDKIAEAIALLPSLKSLELETCDIVNARFLERLPKSLSRLRLANCEALTSDAVQVFLSQDGGCQLETLVLDHNVRLDLGFLPLLKATCSKLRHLSMDLHYYSQHHTVNDADARYKQLLTAEEIPTWPSTLESIEMFHLQKWSADGAQSLFQSLIDAAPDLASLRKLVLHAHISISWRDRASFREQWIDRLNKVYLRKTKSPNPDLASMKAFRIAKDTTKPPVSTDSEPVVSGRTVSQVEIPWRSMSVEEFSHHESTHESETAASSNARRSKRIAEVETQRARRSESRRASITSVSGSEDSGESEDERDGNVVFKQGMCNTVDVKIDNQRPREEQFNESHFLDSEESGDDDWNEEGDELLDDGYAW</sequence>
<organism evidence="2 3">
    <name type="scientific">Sphaceloma murrayae</name>
    <dbReference type="NCBI Taxonomy" id="2082308"/>
    <lineage>
        <taxon>Eukaryota</taxon>
        <taxon>Fungi</taxon>
        <taxon>Dikarya</taxon>
        <taxon>Ascomycota</taxon>
        <taxon>Pezizomycotina</taxon>
        <taxon>Dothideomycetes</taxon>
        <taxon>Dothideomycetidae</taxon>
        <taxon>Myriangiales</taxon>
        <taxon>Elsinoaceae</taxon>
        <taxon>Sphaceloma</taxon>
    </lineage>
</organism>
<feature type="region of interest" description="Disordered" evidence="1">
    <location>
        <begin position="598"/>
        <end position="714"/>
    </location>
</feature>
<feature type="compositionally biased region" description="Basic and acidic residues" evidence="1">
    <location>
        <begin position="621"/>
        <end position="637"/>
    </location>
</feature>
<feature type="region of interest" description="Disordered" evidence="1">
    <location>
        <begin position="1"/>
        <end position="96"/>
    </location>
</feature>
<dbReference type="AlphaFoldDB" id="A0A2K1QFJ1"/>
<feature type="compositionally biased region" description="Acidic residues" evidence="1">
    <location>
        <begin position="25"/>
        <end position="35"/>
    </location>
</feature>
<evidence type="ECO:0000256" key="1">
    <source>
        <dbReference type="SAM" id="MobiDB-lite"/>
    </source>
</evidence>